<dbReference type="OrthoDB" id="7822108at2"/>
<dbReference type="KEGG" id="hhk:HH1059_14130"/>
<name>A0A110B5F9_HALHR</name>
<gene>
    <name evidence="2" type="ORF">HH1059_14130</name>
</gene>
<protein>
    <submittedName>
        <fullName evidence="2">Msl8646 protein</fullName>
    </submittedName>
</protein>
<dbReference type="Proteomes" id="UP000218890">
    <property type="component" value="Chromosome"/>
</dbReference>
<sequence length="311" mass="34543">MTRPSEHEQLSAEKAQLESFLADVPQESAIERIALEDRLESVRVRLEELATNSSEAARVSLTFSGQPVLNSEGILADFGAAALQKFEQMVATVGAYLRTGELRSSGPLPARQEHRLMITGTTVGSFGFHLEERSEPEQPEMGLEDSSVRKALDRVTRVIEGALESEEALAEEVSDLDSRSVRSLHEFMNTVASRDAWFRLEAVGRRVEFPDMEHLSRTVEWLQEDNIHEEEAELRGTLEGYLPHTRTFELAEDELGLVKGKIAPAIDDPHDLQPYLKKRVTLSVRKTALGGGKPRFALVSPPSSPDEDADV</sequence>
<feature type="region of interest" description="Disordered" evidence="1">
    <location>
        <begin position="291"/>
        <end position="311"/>
    </location>
</feature>
<evidence type="ECO:0000256" key="1">
    <source>
        <dbReference type="SAM" id="MobiDB-lite"/>
    </source>
</evidence>
<evidence type="ECO:0000313" key="3">
    <source>
        <dbReference type="Proteomes" id="UP000218890"/>
    </source>
</evidence>
<keyword evidence="3" id="KW-1185">Reference proteome</keyword>
<accession>A0A110B5F9</accession>
<dbReference type="RefSeq" id="WP_096409530.1">
    <property type="nucleotide sequence ID" value="NZ_AP017372.2"/>
</dbReference>
<reference evidence="2" key="1">
    <citation type="submission" date="2016-02" db="EMBL/GenBank/DDBJ databases">
        <title>Halorhodospira halochloris DSM-1059 complete genome, version 2.</title>
        <authorList>
            <person name="Tsukatani Y."/>
        </authorList>
    </citation>
    <scope>NUCLEOTIDE SEQUENCE</scope>
    <source>
        <strain evidence="2">DSM 1059</strain>
    </source>
</reference>
<dbReference type="EMBL" id="AP017372">
    <property type="protein sequence ID" value="BAU58120.1"/>
    <property type="molecule type" value="Genomic_DNA"/>
</dbReference>
<evidence type="ECO:0000313" key="2">
    <source>
        <dbReference type="EMBL" id="BAU58120.1"/>
    </source>
</evidence>
<proteinExistence type="predicted"/>
<organism evidence="2 3">
    <name type="scientific">Halorhodospira halochloris</name>
    <name type="common">Ectothiorhodospira halochloris</name>
    <dbReference type="NCBI Taxonomy" id="1052"/>
    <lineage>
        <taxon>Bacteria</taxon>
        <taxon>Pseudomonadati</taxon>
        <taxon>Pseudomonadota</taxon>
        <taxon>Gammaproteobacteria</taxon>
        <taxon>Chromatiales</taxon>
        <taxon>Ectothiorhodospiraceae</taxon>
        <taxon>Halorhodospira</taxon>
    </lineage>
</organism>
<dbReference type="AlphaFoldDB" id="A0A110B5F9"/>